<comment type="subcellular location">
    <subcellularLocation>
        <location evidence="1 4">Nucleus</location>
    </subcellularLocation>
</comment>
<comment type="function">
    <text evidence="4">DNA-dependent RNA polymerase catalyzes the transcription of DNA into RNA using the four ribonucleoside triphosphates as substrates. Specific peripheric component of RNA polymerase III which synthesizes small RNAs, such as 5S rRNA and tRNAs.</text>
</comment>
<dbReference type="FunCoup" id="A0A167JQJ2">
    <property type="interactions" value="26"/>
</dbReference>
<dbReference type="STRING" id="763407.A0A167JQJ2"/>
<dbReference type="AlphaFoldDB" id="A0A167JQJ2"/>
<dbReference type="GO" id="GO:0006383">
    <property type="term" value="P:transcription by RNA polymerase III"/>
    <property type="evidence" value="ECO:0007669"/>
    <property type="project" value="UniProtKB-UniRule"/>
</dbReference>
<name>A0A167JQJ2_PHYB8</name>
<evidence type="ECO:0000313" key="6">
    <source>
        <dbReference type="EMBL" id="OAD66507.1"/>
    </source>
</evidence>
<dbReference type="OrthoDB" id="5377312at2759"/>
<evidence type="ECO:0000256" key="1">
    <source>
        <dbReference type="ARBA" id="ARBA00004123"/>
    </source>
</evidence>
<dbReference type="Pfam" id="PF11705">
    <property type="entry name" value="RNA_pol_3_Rpc31"/>
    <property type="match status" value="1"/>
</dbReference>
<gene>
    <name evidence="6" type="ORF">PHYBLDRAFT_183822</name>
</gene>
<dbReference type="Proteomes" id="UP000077315">
    <property type="component" value="Unassembled WGS sequence"/>
</dbReference>
<dbReference type="InParanoid" id="A0A167JQJ2"/>
<keyword evidence="3 4" id="KW-0539">Nucleus</keyword>
<dbReference type="RefSeq" id="XP_018284547.1">
    <property type="nucleotide sequence ID" value="XM_018438839.1"/>
</dbReference>
<dbReference type="InterPro" id="IPR024661">
    <property type="entry name" value="RNA_pol_III_Rpc31"/>
</dbReference>
<keyword evidence="7" id="KW-1185">Reference proteome</keyword>
<dbReference type="PANTHER" id="PTHR15367:SF2">
    <property type="entry name" value="DNA-DIRECTED RNA POLYMERASE III SUBUNIT"/>
    <property type="match status" value="1"/>
</dbReference>
<evidence type="ECO:0000256" key="2">
    <source>
        <dbReference type="ARBA" id="ARBA00008352"/>
    </source>
</evidence>
<sequence length="222" mass="24694">MSRGGRGGFGGGRGGPGGANSGAMQLVSFDMLKDLSSGGLFNVNTALFPEMDVPIPRKPNSSETSQWKFKEDFLKQVHESAYHLVPPPPKPDIERYSDKYKKATVRRKTLREIDTDFDFFPEELQSVIDSSKIKKKPKVQKVDETFNLDEIMNAEGEGKDGEDEEGKEEGKDGEAGSDIEFDEEGEEEELVDDNDYAQNYFDNGEDEDFDDDDGDGGAGDYY</sequence>
<dbReference type="GO" id="GO:0005666">
    <property type="term" value="C:RNA polymerase III complex"/>
    <property type="evidence" value="ECO:0007669"/>
    <property type="project" value="UniProtKB-UniRule"/>
</dbReference>
<proteinExistence type="inferred from homology"/>
<evidence type="ECO:0000256" key="4">
    <source>
        <dbReference type="PIRNR" id="PIRNR000777"/>
    </source>
</evidence>
<feature type="compositionally biased region" description="Acidic residues" evidence="5">
    <location>
        <begin position="175"/>
        <end position="195"/>
    </location>
</feature>
<dbReference type="VEuPathDB" id="FungiDB:PHYBLDRAFT_183822"/>
<evidence type="ECO:0000256" key="5">
    <source>
        <dbReference type="SAM" id="MobiDB-lite"/>
    </source>
</evidence>
<accession>A0A167JQJ2</accession>
<dbReference type="EMBL" id="KV441002">
    <property type="protein sequence ID" value="OAD66507.1"/>
    <property type="molecule type" value="Genomic_DNA"/>
</dbReference>
<feature type="region of interest" description="Disordered" evidence="5">
    <location>
        <begin position="146"/>
        <end position="222"/>
    </location>
</feature>
<reference evidence="7" key="1">
    <citation type="submission" date="2015-06" db="EMBL/GenBank/DDBJ databases">
        <title>Expansion of signal transduction pathways in fungi by whole-genome duplication.</title>
        <authorList>
            <consortium name="DOE Joint Genome Institute"/>
            <person name="Corrochano L.M."/>
            <person name="Kuo A."/>
            <person name="Marcet-Houben M."/>
            <person name="Polaino S."/>
            <person name="Salamov A."/>
            <person name="Villalobos J.M."/>
            <person name="Alvarez M.I."/>
            <person name="Avalos J."/>
            <person name="Benito E.P."/>
            <person name="Benoit I."/>
            <person name="Burger G."/>
            <person name="Camino L.P."/>
            <person name="Canovas D."/>
            <person name="Cerda-Olmedo E."/>
            <person name="Cheng J.-F."/>
            <person name="Dominguez A."/>
            <person name="Elias M."/>
            <person name="Eslava A.P."/>
            <person name="Glaser F."/>
            <person name="Grimwood J."/>
            <person name="Gutierrez G."/>
            <person name="Heitman J."/>
            <person name="Henrissat B."/>
            <person name="Iturriaga E.A."/>
            <person name="Lang B.F."/>
            <person name="Lavin J.L."/>
            <person name="Lee S."/>
            <person name="Li W."/>
            <person name="Lindquist E."/>
            <person name="Lopez-Garcia S."/>
            <person name="Luque E.M."/>
            <person name="Marcos A.T."/>
            <person name="Martin J."/>
            <person name="McCluskey K."/>
            <person name="Medina H.R."/>
            <person name="Miralles-Duran A."/>
            <person name="Miyazaki A."/>
            <person name="Munoz-Torres E."/>
            <person name="Oguiza J.A."/>
            <person name="Ohm R."/>
            <person name="Olmedo M."/>
            <person name="Orejas M."/>
            <person name="Ortiz-Castellanos L."/>
            <person name="Pisabarro A.G."/>
            <person name="Rodriguez-Romero J."/>
            <person name="Ruiz-Herrera J."/>
            <person name="Ruiz-Vazquez R."/>
            <person name="Sanz C."/>
            <person name="Schackwitz W."/>
            <person name="Schmutz J."/>
            <person name="Shahriari M."/>
            <person name="Shelest E."/>
            <person name="Silva-Franco F."/>
            <person name="Soanes D."/>
            <person name="Syed K."/>
            <person name="Tagua V.G."/>
            <person name="Talbot N.J."/>
            <person name="Thon M."/>
            <person name="De vries R.P."/>
            <person name="Wiebenga A."/>
            <person name="Yadav J.S."/>
            <person name="Braun E.L."/>
            <person name="Baker S."/>
            <person name="Garre V."/>
            <person name="Horwitz B."/>
            <person name="Torres-Martinez S."/>
            <person name="Idnurm A."/>
            <person name="Herrera-Estrella A."/>
            <person name="Gabaldon T."/>
            <person name="Grigoriev I.V."/>
        </authorList>
    </citation>
    <scope>NUCLEOTIDE SEQUENCE [LARGE SCALE GENOMIC DNA]</scope>
    <source>
        <strain evidence="7">NRRL 1555(-)</strain>
    </source>
</reference>
<dbReference type="PANTHER" id="PTHR15367">
    <property type="entry name" value="DNA-DIRECTED RNA POLYMERASE III"/>
    <property type="match status" value="1"/>
</dbReference>
<evidence type="ECO:0000256" key="3">
    <source>
        <dbReference type="ARBA" id="ARBA00023242"/>
    </source>
</evidence>
<protein>
    <recommendedName>
        <fullName evidence="4">DNA-directed RNA polymerase III subunit</fullName>
    </recommendedName>
</protein>
<organism evidence="6 7">
    <name type="scientific">Phycomyces blakesleeanus (strain ATCC 8743b / DSM 1359 / FGSC 10004 / NBRC 33097 / NRRL 1555)</name>
    <dbReference type="NCBI Taxonomy" id="763407"/>
    <lineage>
        <taxon>Eukaryota</taxon>
        <taxon>Fungi</taxon>
        <taxon>Fungi incertae sedis</taxon>
        <taxon>Mucoromycota</taxon>
        <taxon>Mucoromycotina</taxon>
        <taxon>Mucoromycetes</taxon>
        <taxon>Mucorales</taxon>
        <taxon>Phycomycetaceae</taxon>
        <taxon>Phycomyces</taxon>
    </lineage>
</organism>
<evidence type="ECO:0000313" key="7">
    <source>
        <dbReference type="Proteomes" id="UP000077315"/>
    </source>
</evidence>
<feature type="compositionally biased region" description="Acidic residues" evidence="5">
    <location>
        <begin position="203"/>
        <end position="215"/>
    </location>
</feature>
<dbReference type="GeneID" id="28999745"/>
<comment type="similarity">
    <text evidence="2 4">Belongs to the eukaryotic RPC7 RNA polymerase subunit family.</text>
</comment>
<comment type="subunit">
    <text evidence="4">Component of the RNA polymerase III (Pol III) complex.</text>
</comment>
<dbReference type="PIRSF" id="PIRSF000777">
    <property type="entry name" value="RNA_polIII_C31"/>
    <property type="match status" value="1"/>
</dbReference>